<feature type="chain" id="PRO_5044588217" evidence="1">
    <location>
        <begin position="19"/>
        <end position="138"/>
    </location>
</feature>
<dbReference type="EMBL" id="QCXM01000003">
    <property type="protein sequence ID" value="PUT48623.1"/>
    <property type="molecule type" value="Genomic_DNA"/>
</dbReference>
<dbReference type="Proteomes" id="UP000306421">
    <property type="component" value="Unassembled WGS sequence"/>
</dbReference>
<dbReference type="EMBL" id="QFGG01000004">
    <property type="protein sequence ID" value="TID43912.1"/>
    <property type="molecule type" value="Genomic_DNA"/>
</dbReference>
<evidence type="ECO:0000256" key="1">
    <source>
        <dbReference type="SAM" id="SignalP"/>
    </source>
</evidence>
<comment type="caution">
    <text evidence="3">The sequence shown here is derived from an EMBL/GenBank/DDBJ whole genome shotgun (WGS) entry which is preliminary data.</text>
</comment>
<evidence type="ECO:0000313" key="2">
    <source>
        <dbReference type="EMBL" id="PUT48623.1"/>
    </source>
</evidence>
<evidence type="ECO:0000313" key="5">
    <source>
        <dbReference type="Proteomes" id="UP000251035"/>
    </source>
</evidence>
<keyword evidence="5" id="KW-1185">Reference proteome</keyword>
<reference evidence="2 5" key="1">
    <citation type="submission" date="2018-04" db="EMBL/GenBank/DDBJ databases">
        <title>Whole genome sequence comparison of clinical and drinking water Legionella pneumophila isolates associated with the Flint Water Crisis.</title>
        <authorList>
            <person name="Garner E."/>
            <person name="Brown C."/>
            <person name="Schwake O."/>
            <person name="Coil D."/>
            <person name="Jospin G."/>
            <person name="Eisen J."/>
            <person name="Edwards M."/>
            <person name="Pruden A."/>
        </authorList>
    </citation>
    <scope>NUCLEOTIDE SEQUENCE [LARGE SCALE GENOMIC DNA]</scope>
    <source>
        <strain evidence="2 5">Genessee03</strain>
    </source>
</reference>
<dbReference type="Proteomes" id="UP000251035">
    <property type="component" value="Unassembled WGS sequence"/>
</dbReference>
<accession>A0A3A5LGL8</accession>
<evidence type="ECO:0000313" key="7">
    <source>
        <dbReference type="Proteomes" id="UP000306421"/>
    </source>
</evidence>
<sequence>MKKLLFLLLLVTSLPGEAAPEQGRVQLQLTRIERDNQCPSFLRNADVVVDYDYDFSRNRGLAYLRQLKSEKINYTLHPLGLSSYYAFMSDISPTTQPIGDEQVIVYRIIFHIYKPFKTRVMLMLGEQGECIMSSEVTA</sequence>
<evidence type="ECO:0000313" key="6">
    <source>
        <dbReference type="Proteomes" id="UP000270757"/>
    </source>
</evidence>
<reference evidence="4 7" key="2">
    <citation type="submission" date="2018-04" db="EMBL/GenBank/DDBJ databases">
        <title>Whole genome sequence comparison of clinical and drinking water Legionella pneumophila isolates.</title>
        <authorList>
            <person name="Garner E."/>
        </authorList>
    </citation>
    <scope>NUCLEOTIDE SEQUENCE [LARGE SCALE GENOMIC DNA]</scope>
    <source>
        <strain evidence="4 7">WH02</strain>
    </source>
</reference>
<gene>
    <name evidence="3" type="ORF">D6J04_05325</name>
    <name evidence="2" type="ORF">DB745_04130</name>
    <name evidence="4" type="ORF">DIZ81_05730</name>
</gene>
<reference evidence="3 6" key="3">
    <citation type="submission" date="2018-09" db="EMBL/GenBank/DDBJ databases">
        <title>Draft genome sequences of Legionella taurinensis isolated from water samples.</title>
        <authorList>
            <person name="Chakeri A."/>
            <person name="Allerberger F."/>
            <person name="Kundi M."/>
            <person name="Ruppitsch W."/>
            <person name="Schmid D."/>
        </authorList>
    </citation>
    <scope>NUCLEOTIDE SEQUENCE [LARGE SCALE GENOMIC DNA]</scope>
    <source>
        <strain evidence="3 6">4570-18-6</strain>
    </source>
</reference>
<feature type="signal peptide" evidence="1">
    <location>
        <begin position="1"/>
        <end position="18"/>
    </location>
</feature>
<evidence type="ECO:0000313" key="4">
    <source>
        <dbReference type="EMBL" id="TID43912.1"/>
    </source>
</evidence>
<protein>
    <submittedName>
        <fullName evidence="3">Uncharacterized protein</fullName>
    </submittedName>
</protein>
<proteinExistence type="predicted"/>
<name>A0A3A5LGL8_9GAMM</name>
<dbReference type="AlphaFoldDB" id="A0A3A5LGL8"/>
<evidence type="ECO:0000313" key="3">
    <source>
        <dbReference type="EMBL" id="RJT47989.1"/>
    </source>
</evidence>
<dbReference type="Proteomes" id="UP000270757">
    <property type="component" value="Unassembled WGS sequence"/>
</dbReference>
<organism evidence="3 6">
    <name type="scientific">Legionella taurinensis</name>
    <dbReference type="NCBI Taxonomy" id="70611"/>
    <lineage>
        <taxon>Bacteria</taxon>
        <taxon>Pseudomonadati</taxon>
        <taxon>Pseudomonadota</taxon>
        <taxon>Gammaproteobacteria</taxon>
        <taxon>Legionellales</taxon>
        <taxon>Legionellaceae</taxon>
        <taxon>Legionella</taxon>
    </lineage>
</organism>
<dbReference type="EMBL" id="QZWB01000004">
    <property type="protein sequence ID" value="RJT47989.1"/>
    <property type="molecule type" value="Genomic_DNA"/>
</dbReference>
<keyword evidence="1" id="KW-0732">Signal</keyword>